<dbReference type="PATRIC" id="fig|304371.9.peg.703"/>
<dbReference type="Pfam" id="PF07992">
    <property type="entry name" value="Pyr_redox_2"/>
    <property type="match status" value="1"/>
</dbReference>
<protein>
    <submittedName>
        <fullName evidence="7">Thioredoxin reductase</fullName>
    </submittedName>
</protein>
<dbReference type="GO" id="GO:0016668">
    <property type="term" value="F:oxidoreductase activity, acting on a sulfur group of donors, NAD(P) as acceptor"/>
    <property type="evidence" value="ECO:0007669"/>
    <property type="project" value="UniProtKB-ARBA"/>
</dbReference>
<dbReference type="OrthoDB" id="27340at2157"/>
<evidence type="ECO:0000313" key="7">
    <source>
        <dbReference type="EMBL" id="BAI60752.1"/>
    </source>
</evidence>
<evidence type="ECO:0000256" key="3">
    <source>
        <dbReference type="ARBA" id="ARBA00023002"/>
    </source>
</evidence>
<dbReference type="PANTHER" id="PTHR48105">
    <property type="entry name" value="THIOREDOXIN REDUCTASE 1-RELATED-RELATED"/>
    <property type="match status" value="1"/>
</dbReference>
<evidence type="ECO:0000313" key="8">
    <source>
        <dbReference type="Proteomes" id="UP000001882"/>
    </source>
</evidence>
<dbReference type="InterPro" id="IPR008255">
    <property type="entry name" value="Pyr_nucl-diS_OxRdtase_2_AS"/>
</dbReference>
<dbReference type="AlphaFoldDB" id="D1YWD0"/>
<dbReference type="PRINTS" id="PR00368">
    <property type="entry name" value="FADPNR"/>
</dbReference>
<gene>
    <name evidence="7" type="primary">trxB-2</name>
    <name evidence="7" type="ordered locus">MCP_0680</name>
</gene>
<accession>D1YWD0</accession>
<dbReference type="EMBL" id="AP011532">
    <property type="protein sequence ID" value="BAI60752.1"/>
    <property type="molecule type" value="Genomic_DNA"/>
</dbReference>
<dbReference type="RefSeq" id="WP_012899432.1">
    <property type="nucleotide sequence ID" value="NC_013665.1"/>
</dbReference>
<keyword evidence="1" id="KW-0285">Flavoprotein</keyword>
<evidence type="ECO:0000256" key="2">
    <source>
        <dbReference type="ARBA" id="ARBA00022827"/>
    </source>
</evidence>
<dbReference type="Gene3D" id="3.50.50.60">
    <property type="entry name" value="FAD/NAD(P)-binding domain"/>
    <property type="match status" value="2"/>
</dbReference>
<evidence type="ECO:0000256" key="5">
    <source>
        <dbReference type="ARBA" id="ARBA00023284"/>
    </source>
</evidence>
<keyword evidence="2" id="KW-0274">FAD</keyword>
<keyword evidence="3" id="KW-0560">Oxidoreductase</keyword>
<dbReference type="InterPro" id="IPR036188">
    <property type="entry name" value="FAD/NAD-bd_sf"/>
</dbReference>
<dbReference type="GeneID" id="8680730"/>
<dbReference type="InterPro" id="IPR050097">
    <property type="entry name" value="Ferredoxin-NADP_redctase_2"/>
</dbReference>
<dbReference type="InParanoid" id="D1YWD0"/>
<dbReference type="PROSITE" id="PS00573">
    <property type="entry name" value="PYRIDINE_REDOX_2"/>
    <property type="match status" value="1"/>
</dbReference>
<reference evidence="8" key="3">
    <citation type="journal article" date="2011" name="PLoS ONE">
        <title>Genome sequence of a mesophilic hydrogenotrophic methanogen Methanocella paludicola, the first cultivated representative of the order Methanocellales.</title>
        <authorList>
            <person name="Sakai S."/>
            <person name="Takaki Y."/>
            <person name="Shimamura S."/>
            <person name="Sekine M."/>
            <person name="Tajima T."/>
            <person name="Kosugi H."/>
            <person name="Ichikawa N."/>
            <person name="Tasumi E."/>
            <person name="Hiraki A.T."/>
            <person name="Shimizu A."/>
            <person name="Kato Y."/>
            <person name="Nishiko R."/>
            <person name="Mori K."/>
            <person name="Fujita N."/>
            <person name="Imachi H."/>
            <person name="Takai K."/>
        </authorList>
    </citation>
    <scope>NUCLEOTIDE SEQUENCE [LARGE SCALE GENOMIC DNA]</scope>
    <source>
        <strain evidence="8">DSM 17711 / JCM 13418 / NBRC 101707 / SANAE</strain>
    </source>
</reference>
<dbReference type="FunCoup" id="D1YWD0">
    <property type="interactions" value="127"/>
</dbReference>
<dbReference type="InterPro" id="IPR023753">
    <property type="entry name" value="FAD/NAD-binding_dom"/>
</dbReference>
<proteinExistence type="predicted"/>
<feature type="domain" description="FAD/NAD(P)-binding" evidence="6">
    <location>
        <begin position="6"/>
        <end position="288"/>
    </location>
</feature>
<sequence>MSDKIYDIAIIGAGPAGLTSALYCGRANLSTIVFGNVYESQIAKAGDIRNYPGIDSIQGVDLIEKFEIQAEHYNITHVPSNVTRAILGELFTLYSELDEFKCRSIIVATGSKHRELNIPGEKELAYKGVSYCSICDGNLYKGKVVALVGSGDQAAKAALYLAGLCKEVLVLTDKSDMDSPQYMEQVKSNTAIRVMGNARVVAIEGHEAVERIGFRINEGPEEVAGVEAVFIEGGIPNTLLALELGLELDDKGNISVSRPDQSTNVSGVFAAGDVTSGIHQVSKAVGDGASAAMSAILYVKKQKKGDSKLT</sequence>
<organism evidence="7 8">
    <name type="scientific">Methanocella paludicola (strain DSM 17711 / JCM 13418 / NBRC 101707 / SANAE)</name>
    <dbReference type="NCBI Taxonomy" id="304371"/>
    <lineage>
        <taxon>Archaea</taxon>
        <taxon>Methanobacteriati</taxon>
        <taxon>Methanobacteriota</taxon>
        <taxon>Stenosarchaea group</taxon>
        <taxon>Methanomicrobia</taxon>
        <taxon>Methanocellales</taxon>
        <taxon>Methanocellaceae</taxon>
        <taxon>Methanocella</taxon>
    </lineage>
</organism>
<dbReference type="KEGG" id="mpd:MCP_0680"/>
<keyword evidence="4" id="KW-1015">Disulfide bond</keyword>
<dbReference type="eggNOG" id="arCOG01296">
    <property type="taxonomic scope" value="Archaea"/>
</dbReference>
<dbReference type="SUPFAM" id="SSF51905">
    <property type="entry name" value="FAD/NAD(P)-binding domain"/>
    <property type="match status" value="1"/>
</dbReference>
<dbReference type="Proteomes" id="UP000001882">
    <property type="component" value="Chromosome"/>
</dbReference>
<name>D1YWD0_METPS</name>
<dbReference type="STRING" id="304371.MCP_0680"/>
<evidence type="ECO:0000259" key="6">
    <source>
        <dbReference type="Pfam" id="PF07992"/>
    </source>
</evidence>
<reference evidence="7 8" key="1">
    <citation type="journal article" date="2007" name="Appl. Environ. Microbiol.">
        <title>Isolation of key methanogens for global methane emission from rice paddy fields: a novel isolate affiliated with the clone cluster rice cluster I.</title>
        <authorList>
            <person name="Sakai S."/>
            <person name="Imachi H."/>
            <person name="Sekiguchi Y."/>
            <person name="Ohashi A."/>
            <person name="Harada H."/>
            <person name="Kamagata Y."/>
        </authorList>
    </citation>
    <scope>NUCLEOTIDE SEQUENCE [LARGE SCALE GENOMIC DNA]</scope>
    <source>
        <strain evidence="8">DSM 17711 / JCM 13418 / NBRC 101707 / SANAE</strain>
    </source>
</reference>
<reference evidence="7 8" key="2">
    <citation type="journal article" date="2008" name="Int. J. Syst. Evol. Microbiol.">
        <title>Methanocella paludicola gen. nov., sp. nov., a methane-producing archaeon, the first isolate of the lineage 'Rice Cluster I', and proposal of the new archaeal order Methanocellales ord. nov.</title>
        <authorList>
            <person name="Sakai S."/>
            <person name="Imachi H."/>
            <person name="Hanada S."/>
            <person name="Ohashi A."/>
            <person name="Harada H."/>
            <person name="Kamagata Y."/>
        </authorList>
    </citation>
    <scope>NUCLEOTIDE SEQUENCE [LARGE SCALE GENOMIC DNA]</scope>
    <source>
        <strain evidence="8">DSM 17711 / JCM 13418 / NBRC 101707 / SANAE</strain>
    </source>
</reference>
<keyword evidence="8" id="KW-1185">Reference proteome</keyword>
<evidence type="ECO:0000256" key="4">
    <source>
        <dbReference type="ARBA" id="ARBA00023157"/>
    </source>
</evidence>
<evidence type="ECO:0000256" key="1">
    <source>
        <dbReference type="ARBA" id="ARBA00022630"/>
    </source>
</evidence>
<dbReference type="PRINTS" id="PR00469">
    <property type="entry name" value="PNDRDTASEII"/>
</dbReference>
<keyword evidence="5" id="KW-0676">Redox-active center</keyword>